<dbReference type="CTD" id="6099300"/>
<name>A0A4E9FCW5_BRUMA</name>
<keyword evidence="2" id="KW-1133">Transmembrane helix</keyword>
<evidence type="ECO:0000313" key="3">
    <source>
        <dbReference type="EMBL" id="VIO92598.1"/>
    </source>
</evidence>
<dbReference type="AlphaFoldDB" id="A0A4E9FCW5"/>
<feature type="compositionally biased region" description="Basic residues" evidence="1">
    <location>
        <begin position="478"/>
        <end position="489"/>
    </location>
</feature>
<keyword evidence="2" id="KW-0472">Membrane</keyword>
<feature type="compositionally biased region" description="Low complexity" evidence="1">
    <location>
        <begin position="417"/>
        <end position="429"/>
    </location>
</feature>
<feature type="compositionally biased region" description="Basic and acidic residues" evidence="1">
    <location>
        <begin position="467"/>
        <end position="477"/>
    </location>
</feature>
<dbReference type="RefSeq" id="XP_042933718.1">
    <property type="nucleotide sequence ID" value="XM_043077784.1"/>
</dbReference>
<evidence type="ECO:0000256" key="2">
    <source>
        <dbReference type="SAM" id="Phobius"/>
    </source>
</evidence>
<feature type="region of interest" description="Disordered" evidence="1">
    <location>
        <begin position="467"/>
        <end position="504"/>
    </location>
</feature>
<feature type="transmembrane region" description="Helical" evidence="2">
    <location>
        <begin position="20"/>
        <end position="40"/>
    </location>
</feature>
<gene>
    <name evidence="3" type="primary">Bm6216</name>
    <name evidence="3" type="ORF">BM_BM6216</name>
</gene>
<accession>A0A4E9FCW5</accession>
<protein>
    <submittedName>
        <fullName evidence="3">Uncharacterized protein</fullName>
    </submittedName>
</protein>
<dbReference type="PANTHER" id="PTHR36694:SF11">
    <property type="entry name" value="LP21121P-RELATED"/>
    <property type="match status" value="1"/>
</dbReference>
<sequence>MAINPCFCWNIKDGTVTVGLWSLVYSLASLVLFGWQLNVISSCQTVTMSQANLQCEYWCPCVGASNERTSALIQGTIYGLIQLTIFGWQMVAIKYEKDRAADIILPNYHEYGRLDIPTYYQSYWQSPEERFYIGLFVIQILCLITSFFLLFASCSLIYGAHTYSRCLIWPWLPCMIASIICTLAYCIMWWSGDVRDYWLVLTILEMITIFINVYCAFVVSLFYRYISNNSRKERTTRYRPKMYDEFKKDNNYYINNYLPELEHPIKSGYRKNDSLRRDQHNRRQDYTLVQQSVPTTPMQTRKTTFPDDLVSTWVKEQQSLKDIPDHANSEPITQQKPEDIYSLKHSYSVPSINAKITDAKCCHRHRHKHCHRHHRHHHHHHHHHRRKHRSDSRRRDDDDDHGDHRRSSSRHRYRFPSLTSSSGSVSTDYSDNSYLVRRRSRNLEDSSTTTDEHKISEGYYRSLKTKFENNHGDSQRFRDHRHGSRKLKRNQYDEKKNSGNASPTVAVQTDSVLAHWPLDPQKGLALPQQIIIPPSNGNIGADGRPQPQTYQINSEIRISYDQNGRPPISHEISALSKKVENEQQQFTPVYHQSRI</sequence>
<keyword evidence="2" id="KW-0812">Transmembrane</keyword>
<organism evidence="3">
    <name type="scientific">Brugia malayi</name>
    <name type="common">Filarial nematode worm</name>
    <dbReference type="NCBI Taxonomy" id="6279"/>
    <lineage>
        <taxon>Eukaryota</taxon>
        <taxon>Metazoa</taxon>
        <taxon>Ecdysozoa</taxon>
        <taxon>Nematoda</taxon>
        <taxon>Chromadorea</taxon>
        <taxon>Rhabditida</taxon>
        <taxon>Spirurina</taxon>
        <taxon>Spiruromorpha</taxon>
        <taxon>Filarioidea</taxon>
        <taxon>Onchocercidae</taxon>
        <taxon>Brugia</taxon>
    </lineage>
</organism>
<dbReference type="KEGG" id="bmy:BM_BM6216"/>
<reference evidence="3" key="1">
    <citation type="submission" date="2019-04" db="EMBL/GenBank/DDBJ databases">
        <authorList>
            <person name="Howe K."/>
            <person name="Paulini M."/>
            <person name="Williams G."/>
        </authorList>
    </citation>
    <scope>NUCLEOTIDE SEQUENCE [LARGE SCALE GENOMIC DNA]</scope>
    <source>
        <strain evidence="3">FR3</strain>
    </source>
</reference>
<feature type="transmembrane region" description="Helical" evidence="2">
    <location>
        <begin position="197"/>
        <end position="223"/>
    </location>
</feature>
<feature type="region of interest" description="Disordered" evidence="1">
    <location>
        <begin position="368"/>
        <end position="429"/>
    </location>
</feature>
<dbReference type="GeneID" id="6099300"/>
<feature type="transmembrane region" description="Helical" evidence="2">
    <location>
        <begin position="131"/>
        <end position="158"/>
    </location>
</feature>
<evidence type="ECO:0000256" key="1">
    <source>
        <dbReference type="SAM" id="MobiDB-lite"/>
    </source>
</evidence>
<feature type="region of interest" description="Disordered" evidence="1">
    <location>
        <begin position="320"/>
        <end position="339"/>
    </location>
</feature>
<dbReference type="EMBL" id="CAAKNF010000192">
    <property type="protein sequence ID" value="VIO92598.1"/>
    <property type="molecule type" value="Genomic_DNA"/>
</dbReference>
<dbReference type="OrthoDB" id="5873673at2759"/>
<feature type="compositionally biased region" description="Basic residues" evidence="1">
    <location>
        <begin position="368"/>
        <end position="392"/>
    </location>
</feature>
<dbReference type="PANTHER" id="PTHR36694">
    <property type="entry name" value="PASIFLORA 1, ISOFORM A-RELATED"/>
    <property type="match status" value="1"/>
</dbReference>
<feature type="transmembrane region" description="Helical" evidence="2">
    <location>
        <begin position="170"/>
        <end position="190"/>
    </location>
</feature>
<feature type="compositionally biased region" description="Basic and acidic residues" evidence="1">
    <location>
        <begin position="393"/>
        <end position="406"/>
    </location>
</feature>
<proteinExistence type="predicted"/>